<accession>X8AR30</accession>
<dbReference type="SUPFAM" id="SSF52777">
    <property type="entry name" value="CoA-dependent acyltransferases"/>
    <property type="match status" value="1"/>
</dbReference>
<protein>
    <submittedName>
        <fullName evidence="2">Condensation domain protein</fullName>
    </submittedName>
</protein>
<reference evidence="2" key="1">
    <citation type="submission" date="2014-01" db="EMBL/GenBank/DDBJ databases">
        <authorList>
            <person name="Brown-Elliot B."/>
            <person name="Wallace R."/>
            <person name="Lenaerts A."/>
            <person name="Ordway D."/>
            <person name="DeGroote M.A."/>
            <person name="Parker T."/>
            <person name="Sizemore C."/>
            <person name="Tallon L.J."/>
            <person name="Sadzewicz L.K."/>
            <person name="Sengamalay N."/>
            <person name="Fraser C.M."/>
            <person name="Hine E."/>
            <person name="Shefchek K.A."/>
            <person name="Das S.P."/>
            <person name="Tettelin H."/>
        </authorList>
    </citation>
    <scope>NUCLEOTIDE SEQUENCE [LARGE SCALE GENOMIC DNA]</scope>
    <source>
        <strain evidence="2">4042</strain>
    </source>
</reference>
<dbReference type="EMBL" id="JAOB01000047">
    <property type="protein sequence ID" value="EUA33498.1"/>
    <property type="molecule type" value="Genomic_DNA"/>
</dbReference>
<organism evidence="2">
    <name type="scientific">Mycobacterium xenopi 4042</name>
    <dbReference type="NCBI Taxonomy" id="1299334"/>
    <lineage>
        <taxon>Bacteria</taxon>
        <taxon>Bacillati</taxon>
        <taxon>Actinomycetota</taxon>
        <taxon>Actinomycetes</taxon>
        <taxon>Mycobacteriales</taxon>
        <taxon>Mycobacteriaceae</taxon>
        <taxon>Mycobacterium</taxon>
    </lineage>
</organism>
<dbReference type="AlphaFoldDB" id="X8AR30"/>
<comment type="caution">
    <text evidence="2">The sequence shown here is derived from an EMBL/GenBank/DDBJ whole genome shotgun (WGS) entry which is preliminary data.</text>
</comment>
<name>X8AR30_MYCXE</name>
<evidence type="ECO:0000313" key="2">
    <source>
        <dbReference type="EMBL" id="EUA33498.1"/>
    </source>
</evidence>
<dbReference type="Pfam" id="PF00668">
    <property type="entry name" value="Condensation"/>
    <property type="match status" value="1"/>
</dbReference>
<dbReference type="GO" id="GO:0003824">
    <property type="term" value="F:catalytic activity"/>
    <property type="evidence" value="ECO:0007669"/>
    <property type="project" value="InterPro"/>
</dbReference>
<evidence type="ECO:0000259" key="1">
    <source>
        <dbReference type="Pfam" id="PF00668"/>
    </source>
</evidence>
<dbReference type="PATRIC" id="fig|1299334.3.peg.5286"/>
<dbReference type="InterPro" id="IPR001242">
    <property type="entry name" value="Condensation_dom"/>
</dbReference>
<sequence>MRTLFPAPEGVAQQLVIPGDRADFGWQVVNAAGWSASRLGEAIDVVARYAFDLETEIPLRATLFRASDDEHVLVVVLHHIAADGWSITPLVRDLGAAYASRCAGARLAGRRWRCSTPITRCGSDGSWVNWTIRTARSPASSPIGSRPWPAAGAS</sequence>
<proteinExistence type="predicted"/>
<gene>
    <name evidence="2" type="ORF">I553_7910</name>
</gene>
<dbReference type="Gene3D" id="3.30.559.10">
    <property type="entry name" value="Chloramphenicol acetyltransferase-like domain"/>
    <property type="match status" value="1"/>
</dbReference>
<feature type="domain" description="Condensation" evidence="1">
    <location>
        <begin position="1"/>
        <end position="105"/>
    </location>
</feature>
<dbReference type="InterPro" id="IPR023213">
    <property type="entry name" value="CAT-like_dom_sf"/>
</dbReference>
<dbReference type="GO" id="GO:0008610">
    <property type="term" value="P:lipid biosynthetic process"/>
    <property type="evidence" value="ECO:0007669"/>
    <property type="project" value="UniProtKB-ARBA"/>
</dbReference>